<keyword evidence="3" id="KW-1185">Reference proteome</keyword>
<evidence type="ECO:0000313" key="3">
    <source>
        <dbReference type="Proteomes" id="UP000199180"/>
    </source>
</evidence>
<dbReference type="EMBL" id="FOHO01000002">
    <property type="protein sequence ID" value="SES91874.1"/>
    <property type="molecule type" value="Genomic_DNA"/>
</dbReference>
<dbReference type="OrthoDB" id="9802649at2"/>
<dbReference type="Gene3D" id="3.90.550.10">
    <property type="entry name" value="Spore Coat Polysaccharide Biosynthesis Protein SpsA, Chain A"/>
    <property type="match status" value="1"/>
</dbReference>
<dbReference type="STRING" id="364199.SAMN04489858_102188"/>
<sequence>MPSSTVVILLASYNGAAFLPAQLDSIAAQSHRDWRLIVSDDGSSDATRQIVGDFAARYAAGQVTVIDGPRQGATRNFLHLVEQAPRGPALAFCDQDDVWYPEKLARAMAAIAPHDGPAHYAARTIICAEDLTELTPSRRFSRPFGFRNALIQACMAGNTAVFNPAAAAILQQGVGAAIAAGIESHDWWAYQLISGAGGLPIHDPEPVLSYRQHGRSEMGRNDTPRAMAKRLGQLFQGDYGSWLQANHRALDQSRHLLTAGNRDLLDRMQDALHKPGPLAAAMLGRLGLYRHTPAGTAAFYAAALAGRLRP</sequence>
<gene>
    <name evidence="2" type="ORF">SAMN04489858_102188</name>
</gene>
<evidence type="ECO:0000259" key="1">
    <source>
        <dbReference type="Pfam" id="PF00535"/>
    </source>
</evidence>
<keyword evidence="2" id="KW-0808">Transferase</keyword>
<dbReference type="PANTHER" id="PTHR22916:SF3">
    <property type="entry name" value="UDP-GLCNAC:BETAGAL BETA-1,3-N-ACETYLGLUCOSAMINYLTRANSFERASE-LIKE PROTEIN 1"/>
    <property type="match status" value="1"/>
</dbReference>
<dbReference type="AlphaFoldDB" id="A0A1I0ACF2"/>
<dbReference type="Pfam" id="PF00535">
    <property type="entry name" value="Glycos_transf_2"/>
    <property type="match status" value="1"/>
</dbReference>
<dbReference type="InterPro" id="IPR029044">
    <property type="entry name" value="Nucleotide-diphossugar_trans"/>
</dbReference>
<feature type="domain" description="Glycosyltransferase 2-like" evidence="1">
    <location>
        <begin position="8"/>
        <end position="149"/>
    </location>
</feature>
<proteinExistence type="predicted"/>
<evidence type="ECO:0000313" key="2">
    <source>
        <dbReference type="EMBL" id="SES91874.1"/>
    </source>
</evidence>
<dbReference type="SUPFAM" id="SSF53448">
    <property type="entry name" value="Nucleotide-diphospho-sugar transferases"/>
    <property type="match status" value="1"/>
</dbReference>
<dbReference type="GO" id="GO:0016758">
    <property type="term" value="F:hexosyltransferase activity"/>
    <property type="evidence" value="ECO:0007669"/>
    <property type="project" value="UniProtKB-ARBA"/>
</dbReference>
<protein>
    <submittedName>
        <fullName evidence="2">Glycosyl transferase family 2</fullName>
    </submittedName>
</protein>
<dbReference type="RefSeq" id="WP_090732469.1">
    <property type="nucleotide sequence ID" value="NZ_FOHO01000002.1"/>
</dbReference>
<reference evidence="2 3" key="1">
    <citation type="submission" date="2016-10" db="EMBL/GenBank/DDBJ databases">
        <authorList>
            <person name="de Groot N.N."/>
        </authorList>
    </citation>
    <scope>NUCLEOTIDE SEQUENCE [LARGE SCALE GENOMIC DNA]</scope>
    <source>
        <strain evidence="2 3">DSM 17862</strain>
    </source>
</reference>
<organism evidence="2 3">
    <name type="scientific">Paracoccus homiensis</name>
    <dbReference type="NCBI Taxonomy" id="364199"/>
    <lineage>
        <taxon>Bacteria</taxon>
        <taxon>Pseudomonadati</taxon>
        <taxon>Pseudomonadota</taxon>
        <taxon>Alphaproteobacteria</taxon>
        <taxon>Rhodobacterales</taxon>
        <taxon>Paracoccaceae</taxon>
        <taxon>Paracoccus</taxon>
    </lineage>
</organism>
<dbReference type="CDD" id="cd04196">
    <property type="entry name" value="GT_2_like_d"/>
    <property type="match status" value="1"/>
</dbReference>
<dbReference type="PANTHER" id="PTHR22916">
    <property type="entry name" value="GLYCOSYLTRANSFERASE"/>
    <property type="match status" value="1"/>
</dbReference>
<name>A0A1I0ACF2_9RHOB</name>
<dbReference type="Proteomes" id="UP000199180">
    <property type="component" value="Unassembled WGS sequence"/>
</dbReference>
<dbReference type="InterPro" id="IPR001173">
    <property type="entry name" value="Glyco_trans_2-like"/>
</dbReference>
<accession>A0A1I0ACF2</accession>